<evidence type="ECO:0008006" key="3">
    <source>
        <dbReference type="Google" id="ProtNLM"/>
    </source>
</evidence>
<protein>
    <recommendedName>
        <fullName evidence="3">Pvs-trna-like protein</fullName>
    </recommendedName>
</protein>
<organism evidence="1 2">
    <name type="scientific">Iris pallida</name>
    <name type="common">Sweet iris</name>
    <dbReference type="NCBI Taxonomy" id="29817"/>
    <lineage>
        <taxon>Eukaryota</taxon>
        <taxon>Viridiplantae</taxon>
        <taxon>Streptophyta</taxon>
        <taxon>Embryophyta</taxon>
        <taxon>Tracheophyta</taxon>
        <taxon>Spermatophyta</taxon>
        <taxon>Magnoliopsida</taxon>
        <taxon>Liliopsida</taxon>
        <taxon>Asparagales</taxon>
        <taxon>Iridaceae</taxon>
        <taxon>Iridoideae</taxon>
        <taxon>Irideae</taxon>
        <taxon>Iris</taxon>
    </lineage>
</organism>
<gene>
    <name evidence="1" type="ORF">M6B38_264040</name>
</gene>
<proteinExistence type="predicted"/>
<name>A0AAX6IDQ0_IRIPA</name>
<comment type="caution">
    <text evidence="1">The sequence shown here is derived from an EMBL/GenBank/DDBJ whole genome shotgun (WGS) entry which is preliminary data.</text>
</comment>
<reference evidence="1" key="2">
    <citation type="submission" date="2023-04" db="EMBL/GenBank/DDBJ databases">
        <authorList>
            <person name="Bruccoleri R.E."/>
            <person name="Oakeley E.J."/>
            <person name="Faust A.-M."/>
            <person name="Dessus-Babus S."/>
            <person name="Altorfer M."/>
            <person name="Burckhardt D."/>
            <person name="Oertli M."/>
            <person name="Naumann U."/>
            <person name="Petersen F."/>
            <person name="Wong J."/>
        </authorList>
    </citation>
    <scope>NUCLEOTIDE SEQUENCE</scope>
    <source>
        <strain evidence="1">GSM-AAB239-AS_SAM_17_03QT</strain>
        <tissue evidence="1">Leaf</tissue>
    </source>
</reference>
<dbReference type="Proteomes" id="UP001140949">
    <property type="component" value="Unassembled WGS sequence"/>
</dbReference>
<reference evidence="1" key="1">
    <citation type="journal article" date="2023" name="GigaByte">
        <title>Genome assembly of the bearded iris, Iris pallida Lam.</title>
        <authorList>
            <person name="Bruccoleri R.E."/>
            <person name="Oakeley E.J."/>
            <person name="Faust A.M.E."/>
            <person name="Altorfer M."/>
            <person name="Dessus-Babus S."/>
            <person name="Burckhardt D."/>
            <person name="Oertli M."/>
            <person name="Naumann U."/>
            <person name="Petersen F."/>
            <person name="Wong J."/>
        </authorList>
    </citation>
    <scope>NUCLEOTIDE SEQUENCE</scope>
    <source>
        <strain evidence="1">GSM-AAB239-AS_SAM_17_03QT</strain>
    </source>
</reference>
<evidence type="ECO:0000313" key="1">
    <source>
        <dbReference type="EMBL" id="KAJ6850505.1"/>
    </source>
</evidence>
<dbReference type="AlphaFoldDB" id="A0AAX6IDQ0"/>
<keyword evidence="2" id="KW-1185">Reference proteome</keyword>
<sequence>MSKEPRRPQEDSKTTPASQVEVPLRISYGYLESYVTLRDPCHPFGFYATTSSSNLPL</sequence>
<dbReference type="EMBL" id="JANAVB010002797">
    <property type="protein sequence ID" value="KAJ6850505.1"/>
    <property type="molecule type" value="Genomic_DNA"/>
</dbReference>
<evidence type="ECO:0000313" key="2">
    <source>
        <dbReference type="Proteomes" id="UP001140949"/>
    </source>
</evidence>
<accession>A0AAX6IDQ0</accession>